<name>A0A9P5UFB0_9AGAR</name>
<dbReference type="InterPro" id="IPR029058">
    <property type="entry name" value="AB_hydrolase_fold"/>
</dbReference>
<dbReference type="EMBL" id="JADNRY010000007">
    <property type="protein sequence ID" value="KAF9076158.1"/>
    <property type="molecule type" value="Genomic_DNA"/>
</dbReference>
<dbReference type="Gene3D" id="3.40.50.1820">
    <property type="entry name" value="alpha/beta hydrolase"/>
    <property type="match status" value="1"/>
</dbReference>
<evidence type="ECO:0000313" key="3">
    <source>
        <dbReference type="EMBL" id="KAF9076158.1"/>
    </source>
</evidence>
<reference evidence="3" key="1">
    <citation type="submission" date="2020-11" db="EMBL/GenBank/DDBJ databases">
        <authorList>
            <consortium name="DOE Joint Genome Institute"/>
            <person name="Ahrendt S."/>
            <person name="Riley R."/>
            <person name="Andreopoulos W."/>
            <person name="Labutti K."/>
            <person name="Pangilinan J."/>
            <person name="Ruiz-Duenas F.J."/>
            <person name="Barrasa J.M."/>
            <person name="Sanchez-Garcia M."/>
            <person name="Camarero S."/>
            <person name="Miyauchi S."/>
            <person name="Serrano A."/>
            <person name="Linde D."/>
            <person name="Babiker R."/>
            <person name="Drula E."/>
            <person name="Ayuso-Fernandez I."/>
            <person name="Pacheco R."/>
            <person name="Padilla G."/>
            <person name="Ferreira P."/>
            <person name="Barriuso J."/>
            <person name="Kellner H."/>
            <person name="Castanera R."/>
            <person name="Alfaro M."/>
            <person name="Ramirez L."/>
            <person name="Pisabarro A.G."/>
            <person name="Kuo A."/>
            <person name="Tritt A."/>
            <person name="Lipzen A."/>
            <person name="He G."/>
            <person name="Yan M."/>
            <person name="Ng V."/>
            <person name="Cullen D."/>
            <person name="Martin F."/>
            <person name="Rosso M.-N."/>
            <person name="Henrissat B."/>
            <person name="Hibbett D."/>
            <person name="Martinez A.T."/>
            <person name="Grigoriev I.V."/>
        </authorList>
    </citation>
    <scope>NUCLEOTIDE SEQUENCE</scope>
    <source>
        <strain evidence="3">AH 40177</strain>
    </source>
</reference>
<keyword evidence="3" id="KW-0378">Hydrolase</keyword>
<keyword evidence="1" id="KW-1133">Transmembrane helix</keyword>
<comment type="caution">
    <text evidence="3">The sequence shown here is derived from an EMBL/GenBank/DDBJ whole genome shotgun (WGS) entry which is preliminary data.</text>
</comment>
<organism evidence="3 4">
    <name type="scientific">Rhodocollybia butyracea</name>
    <dbReference type="NCBI Taxonomy" id="206335"/>
    <lineage>
        <taxon>Eukaryota</taxon>
        <taxon>Fungi</taxon>
        <taxon>Dikarya</taxon>
        <taxon>Basidiomycota</taxon>
        <taxon>Agaricomycotina</taxon>
        <taxon>Agaricomycetes</taxon>
        <taxon>Agaricomycetidae</taxon>
        <taxon>Agaricales</taxon>
        <taxon>Marasmiineae</taxon>
        <taxon>Omphalotaceae</taxon>
        <taxon>Rhodocollybia</taxon>
    </lineage>
</organism>
<sequence length="324" mass="35350">MVALGTPFQILTYSLLFLPALLLTTYFLSAFPNTPEPIPILPGLGSLSPSSSVRTLYPEDFFKGGNYFNAPNGKTRYFLLGPETGKKIVLINGLSIPSIIWQNVSASLVTRGYRVLLYDLYGRGYSDIPQTKYDRNLYVTQLALLMQHVNWDRAILAGVSMGGSIASAFTASFPDLVEDRVIIIASTGLILTSDLSRTTKIMSLPLVQALTSSFIARKFLQHLTDSSNQTAPADSMQEIVRLQSAHLPGFNAAISSSLRAGPIRGEFSSFSSDVWSGRKLLIIHGTNDHTVPYKYAAMIQSALPKGCQSEIVTIEGGPHDLTIR</sequence>
<evidence type="ECO:0000259" key="2">
    <source>
        <dbReference type="Pfam" id="PF00561"/>
    </source>
</evidence>
<keyword evidence="1" id="KW-0812">Transmembrane</keyword>
<dbReference type="Pfam" id="PF00561">
    <property type="entry name" value="Abhydrolase_1"/>
    <property type="match status" value="1"/>
</dbReference>
<dbReference type="PANTHER" id="PTHR43194:SF2">
    <property type="entry name" value="PEROXISOMAL MEMBRANE PROTEIN LPX1"/>
    <property type="match status" value="1"/>
</dbReference>
<dbReference type="AlphaFoldDB" id="A0A9P5UFB0"/>
<evidence type="ECO:0000313" key="4">
    <source>
        <dbReference type="Proteomes" id="UP000772434"/>
    </source>
</evidence>
<keyword evidence="1" id="KW-0472">Membrane</keyword>
<keyword evidence="4" id="KW-1185">Reference proteome</keyword>
<dbReference type="GO" id="GO:0016787">
    <property type="term" value="F:hydrolase activity"/>
    <property type="evidence" value="ECO:0007669"/>
    <property type="project" value="UniProtKB-KW"/>
</dbReference>
<dbReference type="InterPro" id="IPR050228">
    <property type="entry name" value="Carboxylesterase_BioH"/>
</dbReference>
<dbReference type="Proteomes" id="UP000772434">
    <property type="component" value="Unassembled WGS sequence"/>
</dbReference>
<dbReference type="InterPro" id="IPR000073">
    <property type="entry name" value="AB_hydrolase_1"/>
</dbReference>
<feature type="transmembrane region" description="Helical" evidence="1">
    <location>
        <begin position="12"/>
        <end position="31"/>
    </location>
</feature>
<gene>
    <name evidence="3" type="ORF">BDP27DRAFT_1211374</name>
</gene>
<accession>A0A9P5UFB0</accession>
<dbReference type="SUPFAM" id="SSF53474">
    <property type="entry name" value="alpha/beta-Hydrolases"/>
    <property type="match status" value="1"/>
</dbReference>
<dbReference type="OrthoDB" id="408373at2759"/>
<protein>
    <submittedName>
        <fullName evidence="3">Alpha/Beta hydrolase protein</fullName>
    </submittedName>
</protein>
<dbReference type="PRINTS" id="PR00111">
    <property type="entry name" value="ABHYDROLASE"/>
</dbReference>
<feature type="domain" description="AB hydrolase-1" evidence="2">
    <location>
        <begin position="88"/>
        <end position="319"/>
    </location>
</feature>
<proteinExistence type="predicted"/>
<evidence type="ECO:0000256" key="1">
    <source>
        <dbReference type="SAM" id="Phobius"/>
    </source>
</evidence>
<dbReference type="PANTHER" id="PTHR43194">
    <property type="entry name" value="HYDROLASE ALPHA/BETA FOLD FAMILY"/>
    <property type="match status" value="1"/>
</dbReference>